<sequence>MTASRATVRSLHYYPIKACGGVTADHAHVTEAGLEHDRAFTVVDADGVCLTQREHRTMAAIRVAVTNDQLTVSHPVAGSLTLAVRREGTRIPVTVFKHIGHGIDQGDEAAEWFGTVLGEPCRLARVPQDHRRRTSGLHEGTAGFADGHAVTVASLASLDELTARILERGGEPVPMERFRVNIVLDGWTRPHTEDDVRGMSIGTGRFGYAKRDIRCQVTTIDQDSGQKAGPEPLRTLATYRRDAEGGVAFAMKAAVMTPGEITVGDVVDVHEWSEPALQHDVQ</sequence>
<dbReference type="RefSeq" id="WP_345406903.1">
    <property type="nucleotide sequence ID" value="NZ_BAABLA010000123.1"/>
</dbReference>
<proteinExistence type="predicted"/>
<dbReference type="InterPro" id="IPR011037">
    <property type="entry name" value="Pyrv_Knase-like_insert_dom_sf"/>
</dbReference>
<organism evidence="2 3">
    <name type="scientific">Haloechinothrix salitolerans</name>
    <dbReference type="NCBI Taxonomy" id="926830"/>
    <lineage>
        <taxon>Bacteria</taxon>
        <taxon>Bacillati</taxon>
        <taxon>Actinomycetota</taxon>
        <taxon>Actinomycetes</taxon>
        <taxon>Pseudonocardiales</taxon>
        <taxon>Pseudonocardiaceae</taxon>
        <taxon>Haloechinothrix</taxon>
    </lineage>
</organism>
<reference evidence="3" key="1">
    <citation type="journal article" date="2019" name="Int. J. Syst. Evol. Microbiol.">
        <title>The Global Catalogue of Microorganisms (GCM) 10K type strain sequencing project: providing services to taxonomists for standard genome sequencing and annotation.</title>
        <authorList>
            <consortium name="The Broad Institute Genomics Platform"/>
            <consortium name="The Broad Institute Genome Sequencing Center for Infectious Disease"/>
            <person name="Wu L."/>
            <person name="Ma J."/>
        </authorList>
    </citation>
    <scope>NUCLEOTIDE SEQUENCE [LARGE SCALE GENOMIC DNA]</scope>
    <source>
        <strain evidence="3">KCTC 32255</strain>
    </source>
</reference>
<evidence type="ECO:0000313" key="3">
    <source>
        <dbReference type="Proteomes" id="UP001596337"/>
    </source>
</evidence>
<dbReference type="InterPro" id="IPR005302">
    <property type="entry name" value="MoCF_Sase_C"/>
</dbReference>
<accession>A0ABW2BU96</accession>
<gene>
    <name evidence="2" type="ORF">ACFQGD_02680</name>
</gene>
<dbReference type="Pfam" id="PF03473">
    <property type="entry name" value="MOSC"/>
    <property type="match status" value="1"/>
</dbReference>
<dbReference type="SUPFAM" id="SSF141673">
    <property type="entry name" value="MOSC N-terminal domain-like"/>
    <property type="match status" value="1"/>
</dbReference>
<evidence type="ECO:0000313" key="2">
    <source>
        <dbReference type="EMBL" id="MFC6866044.1"/>
    </source>
</evidence>
<name>A0ABW2BU96_9PSEU</name>
<evidence type="ECO:0000259" key="1">
    <source>
        <dbReference type="PROSITE" id="PS51340"/>
    </source>
</evidence>
<comment type="caution">
    <text evidence="2">The sequence shown here is derived from an EMBL/GenBank/DDBJ whole genome shotgun (WGS) entry which is preliminary data.</text>
</comment>
<dbReference type="InterPro" id="IPR005303">
    <property type="entry name" value="MOCOS_middle"/>
</dbReference>
<keyword evidence="3" id="KW-1185">Reference proteome</keyword>
<dbReference type="PROSITE" id="PS51340">
    <property type="entry name" value="MOSC"/>
    <property type="match status" value="1"/>
</dbReference>
<dbReference type="SUPFAM" id="SSF50800">
    <property type="entry name" value="PK beta-barrel domain-like"/>
    <property type="match status" value="1"/>
</dbReference>
<feature type="domain" description="MOSC" evidence="1">
    <location>
        <begin position="121"/>
        <end position="270"/>
    </location>
</feature>
<dbReference type="Pfam" id="PF03476">
    <property type="entry name" value="MOSC_N"/>
    <property type="match status" value="1"/>
</dbReference>
<protein>
    <submittedName>
        <fullName evidence="2">MOSC domain-containing protein</fullName>
    </submittedName>
</protein>
<dbReference type="PANTHER" id="PTHR14237:SF19">
    <property type="entry name" value="MITOCHONDRIAL AMIDOXIME REDUCING COMPONENT 1"/>
    <property type="match status" value="1"/>
</dbReference>
<dbReference type="EMBL" id="JBHSXX010000001">
    <property type="protein sequence ID" value="MFC6866044.1"/>
    <property type="molecule type" value="Genomic_DNA"/>
</dbReference>
<dbReference type="Proteomes" id="UP001596337">
    <property type="component" value="Unassembled WGS sequence"/>
</dbReference>
<dbReference type="PANTHER" id="PTHR14237">
    <property type="entry name" value="MOLYBDOPTERIN COFACTOR SULFURASE MOSC"/>
    <property type="match status" value="1"/>
</dbReference>